<evidence type="ECO:0000313" key="2">
    <source>
        <dbReference type="EMBL" id="TQM89648.1"/>
    </source>
</evidence>
<feature type="domain" description="Fido" evidence="1">
    <location>
        <begin position="16"/>
        <end position="132"/>
    </location>
</feature>
<keyword evidence="3" id="KW-1185">Reference proteome</keyword>
<organism evidence="2 3">
    <name type="scientific">Roseinatronobacter monicus</name>
    <dbReference type="NCBI Taxonomy" id="393481"/>
    <lineage>
        <taxon>Bacteria</taxon>
        <taxon>Pseudomonadati</taxon>
        <taxon>Pseudomonadota</taxon>
        <taxon>Alphaproteobacteria</taxon>
        <taxon>Rhodobacterales</taxon>
        <taxon>Paracoccaceae</taxon>
        <taxon>Roseinatronobacter</taxon>
    </lineage>
</organism>
<gene>
    <name evidence="2" type="ORF">BD293_4678</name>
</gene>
<dbReference type="Proteomes" id="UP000320582">
    <property type="component" value="Unassembled WGS sequence"/>
</dbReference>
<dbReference type="PANTHER" id="PTHR39426">
    <property type="entry name" value="HOMOLOGY TO DEATH-ON-CURING PROTEIN OF PHAGE P1"/>
    <property type="match status" value="1"/>
</dbReference>
<name>A0A543K3I6_9RHOB</name>
<dbReference type="OrthoDB" id="9802752at2"/>
<dbReference type="AlphaFoldDB" id="A0A543K3I6"/>
<sequence>MSDPTTPTPRKNWCWVDPAVINAVHDRQLAEHGGSEGVRDAGGIDSALARPVNLAYYGTPDAADLAAAYAYGLAKNHGFVDGNKRTAWIAARLFLANNGYRISFDPFDAIRAMEGVAGGIVKESELGSWFRERLFDPD</sequence>
<dbReference type="PROSITE" id="PS51459">
    <property type="entry name" value="FIDO"/>
    <property type="match status" value="1"/>
</dbReference>
<comment type="caution">
    <text evidence="2">The sequence shown here is derived from an EMBL/GenBank/DDBJ whole genome shotgun (WGS) entry which is preliminary data.</text>
</comment>
<accession>A0A543K3I6</accession>
<dbReference type="NCBIfam" id="TIGR01550">
    <property type="entry name" value="DOC_P1"/>
    <property type="match status" value="1"/>
</dbReference>
<dbReference type="GO" id="GO:0016301">
    <property type="term" value="F:kinase activity"/>
    <property type="evidence" value="ECO:0007669"/>
    <property type="project" value="InterPro"/>
</dbReference>
<dbReference type="SUPFAM" id="SSF140931">
    <property type="entry name" value="Fic-like"/>
    <property type="match status" value="1"/>
</dbReference>
<dbReference type="RefSeq" id="WP_142086009.1">
    <property type="nucleotide sequence ID" value="NZ_VFPT01000006.1"/>
</dbReference>
<proteinExistence type="predicted"/>
<dbReference type="Gene3D" id="1.20.120.1870">
    <property type="entry name" value="Fic/DOC protein, Fido domain"/>
    <property type="match status" value="1"/>
</dbReference>
<dbReference type="EMBL" id="VFPT01000006">
    <property type="protein sequence ID" value="TQM89648.1"/>
    <property type="molecule type" value="Genomic_DNA"/>
</dbReference>
<evidence type="ECO:0000259" key="1">
    <source>
        <dbReference type="PROSITE" id="PS51459"/>
    </source>
</evidence>
<dbReference type="Pfam" id="PF02661">
    <property type="entry name" value="Fic"/>
    <property type="match status" value="1"/>
</dbReference>
<dbReference type="PIRSF" id="PIRSF018297">
    <property type="entry name" value="Doc"/>
    <property type="match status" value="1"/>
</dbReference>
<protein>
    <submittedName>
        <fullName evidence="2">Death-on-curing protein</fullName>
    </submittedName>
</protein>
<dbReference type="InterPro" id="IPR003812">
    <property type="entry name" value="Fido"/>
</dbReference>
<reference evidence="2 3" key="1">
    <citation type="submission" date="2019-06" db="EMBL/GenBank/DDBJ databases">
        <title>Genomic Encyclopedia of Archaeal and Bacterial Type Strains, Phase II (KMG-II): from individual species to whole genera.</title>
        <authorList>
            <person name="Goeker M."/>
        </authorList>
    </citation>
    <scope>NUCLEOTIDE SEQUENCE [LARGE SCALE GENOMIC DNA]</scope>
    <source>
        <strain evidence="2 3">DSM 18423</strain>
    </source>
</reference>
<evidence type="ECO:0000313" key="3">
    <source>
        <dbReference type="Proteomes" id="UP000320582"/>
    </source>
</evidence>
<dbReference type="InterPro" id="IPR006440">
    <property type="entry name" value="Doc"/>
</dbReference>
<dbReference type="PANTHER" id="PTHR39426:SF1">
    <property type="entry name" value="HOMOLOGY TO DEATH-ON-CURING PROTEIN OF PHAGE P1"/>
    <property type="match status" value="1"/>
</dbReference>
<dbReference type="InterPro" id="IPR036597">
    <property type="entry name" value="Fido-like_dom_sf"/>
</dbReference>
<dbReference type="InterPro" id="IPR053737">
    <property type="entry name" value="Type_II_TA_Toxin"/>
</dbReference>